<dbReference type="AlphaFoldDB" id="A0AAW2KIT4"/>
<dbReference type="EC" id="2.3.2.27" evidence="4"/>
<dbReference type="GO" id="GO:0061630">
    <property type="term" value="F:ubiquitin protein ligase activity"/>
    <property type="evidence" value="ECO:0007669"/>
    <property type="project" value="UniProtKB-EC"/>
</dbReference>
<keyword evidence="6 10" id="KW-0812">Transmembrane</keyword>
<dbReference type="PANTHER" id="PTHR33389:SF22">
    <property type="entry name" value="FAMILY PROTEIN, PUTATIVE (DUF2921)-RELATED"/>
    <property type="match status" value="1"/>
</dbReference>
<evidence type="ECO:0000313" key="12">
    <source>
        <dbReference type="EMBL" id="KAL0305738.1"/>
    </source>
</evidence>
<protein>
    <recommendedName>
        <fullName evidence="4">RING-type E3 ubiquitin transferase</fullName>
        <ecNumber evidence="4">2.3.2.27</ecNumber>
    </recommendedName>
</protein>
<dbReference type="EMBL" id="JACGWJ010000028">
    <property type="protein sequence ID" value="KAL0305738.1"/>
    <property type="molecule type" value="Genomic_DNA"/>
</dbReference>
<comment type="catalytic activity">
    <reaction evidence="1">
        <text>S-ubiquitinyl-[E2 ubiquitin-conjugating enzyme]-L-cysteine + [acceptor protein]-L-lysine = [E2 ubiquitin-conjugating enzyme]-L-cysteine + N(6)-ubiquitinyl-[acceptor protein]-L-lysine.</text>
        <dbReference type="EC" id="2.3.2.27"/>
    </reaction>
</comment>
<feature type="transmembrane region" description="Helical" evidence="10">
    <location>
        <begin position="6"/>
        <end position="26"/>
    </location>
</feature>
<evidence type="ECO:0000259" key="11">
    <source>
        <dbReference type="Pfam" id="PF11145"/>
    </source>
</evidence>
<dbReference type="PANTHER" id="PTHR33389">
    <property type="entry name" value="FAMILY PROTEIN, PUTATIVE (DUF2921)-RELATED"/>
    <property type="match status" value="1"/>
</dbReference>
<evidence type="ECO:0000256" key="10">
    <source>
        <dbReference type="SAM" id="Phobius"/>
    </source>
</evidence>
<feature type="transmembrane region" description="Helical" evidence="10">
    <location>
        <begin position="38"/>
        <end position="58"/>
    </location>
</feature>
<dbReference type="GO" id="GO:0012505">
    <property type="term" value="C:endomembrane system"/>
    <property type="evidence" value="ECO:0007669"/>
    <property type="project" value="UniProtKB-SubCell"/>
</dbReference>
<comment type="caution">
    <text evidence="12">The sequence shown here is derived from an EMBL/GenBank/DDBJ whole genome shotgun (WGS) entry which is preliminary data.</text>
</comment>
<comment type="pathway">
    <text evidence="3">Protein modification; protein ubiquitination.</text>
</comment>
<evidence type="ECO:0000256" key="6">
    <source>
        <dbReference type="ARBA" id="ARBA00022692"/>
    </source>
</evidence>
<reference evidence="12" key="1">
    <citation type="submission" date="2020-06" db="EMBL/GenBank/DDBJ databases">
        <authorList>
            <person name="Li T."/>
            <person name="Hu X."/>
            <person name="Zhang T."/>
            <person name="Song X."/>
            <person name="Zhang H."/>
            <person name="Dai N."/>
            <person name="Sheng W."/>
            <person name="Hou X."/>
            <person name="Wei L."/>
        </authorList>
    </citation>
    <scope>NUCLEOTIDE SEQUENCE</scope>
    <source>
        <strain evidence="12">G02</strain>
        <tissue evidence="12">Leaf</tissue>
    </source>
</reference>
<comment type="subcellular location">
    <subcellularLocation>
        <location evidence="2">Endomembrane system</location>
        <topology evidence="2">Multi-pass membrane protein</topology>
    </subcellularLocation>
</comment>
<keyword evidence="9 10" id="KW-0472">Membrane</keyword>
<gene>
    <name evidence="12" type="ORF">Sradi_5991100</name>
</gene>
<evidence type="ECO:0000256" key="2">
    <source>
        <dbReference type="ARBA" id="ARBA00004127"/>
    </source>
</evidence>
<evidence type="ECO:0000256" key="8">
    <source>
        <dbReference type="ARBA" id="ARBA00022989"/>
    </source>
</evidence>
<evidence type="ECO:0000256" key="5">
    <source>
        <dbReference type="ARBA" id="ARBA00022679"/>
    </source>
</evidence>
<accession>A0AAW2KIT4</accession>
<keyword evidence="8 10" id="KW-1133">Transmembrane helix</keyword>
<dbReference type="InterPro" id="IPR021319">
    <property type="entry name" value="DUF2921"/>
</dbReference>
<evidence type="ECO:0000256" key="7">
    <source>
        <dbReference type="ARBA" id="ARBA00022786"/>
    </source>
</evidence>
<evidence type="ECO:0000256" key="9">
    <source>
        <dbReference type="ARBA" id="ARBA00023136"/>
    </source>
</evidence>
<feature type="domain" description="SWEET-like" evidence="11">
    <location>
        <begin position="9"/>
        <end position="79"/>
    </location>
</feature>
<dbReference type="Pfam" id="PF11145">
    <property type="entry name" value="DUF2921"/>
    <property type="match status" value="1"/>
</dbReference>
<name>A0AAW2KIT4_SESRA</name>
<keyword evidence="5" id="KW-0808">Transferase</keyword>
<keyword evidence="7" id="KW-0833">Ubl conjugation pathway</keyword>
<evidence type="ECO:0000256" key="4">
    <source>
        <dbReference type="ARBA" id="ARBA00012483"/>
    </source>
</evidence>
<organism evidence="12">
    <name type="scientific">Sesamum radiatum</name>
    <name type="common">Black benniseed</name>
    <dbReference type="NCBI Taxonomy" id="300843"/>
    <lineage>
        <taxon>Eukaryota</taxon>
        <taxon>Viridiplantae</taxon>
        <taxon>Streptophyta</taxon>
        <taxon>Embryophyta</taxon>
        <taxon>Tracheophyta</taxon>
        <taxon>Spermatophyta</taxon>
        <taxon>Magnoliopsida</taxon>
        <taxon>eudicotyledons</taxon>
        <taxon>Gunneridae</taxon>
        <taxon>Pentapetalae</taxon>
        <taxon>asterids</taxon>
        <taxon>lamiids</taxon>
        <taxon>Lamiales</taxon>
        <taxon>Pedaliaceae</taxon>
        <taxon>Sesamum</taxon>
    </lineage>
</organism>
<evidence type="ECO:0000256" key="3">
    <source>
        <dbReference type="ARBA" id="ARBA00004906"/>
    </source>
</evidence>
<evidence type="ECO:0000256" key="1">
    <source>
        <dbReference type="ARBA" id="ARBA00000900"/>
    </source>
</evidence>
<reference evidence="12" key="2">
    <citation type="journal article" date="2024" name="Plant">
        <title>Genomic evolution and insights into agronomic trait innovations of Sesamum species.</title>
        <authorList>
            <person name="Miao H."/>
            <person name="Wang L."/>
            <person name="Qu L."/>
            <person name="Liu H."/>
            <person name="Sun Y."/>
            <person name="Le M."/>
            <person name="Wang Q."/>
            <person name="Wei S."/>
            <person name="Zheng Y."/>
            <person name="Lin W."/>
            <person name="Duan Y."/>
            <person name="Cao H."/>
            <person name="Xiong S."/>
            <person name="Wang X."/>
            <person name="Wei L."/>
            <person name="Li C."/>
            <person name="Ma Q."/>
            <person name="Ju M."/>
            <person name="Zhao R."/>
            <person name="Li G."/>
            <person name="Mu C."/>
            <person name="Tian Q."/>
            <person name="Mei H."/>
            <person name="Zhang T."/>
            <person name="Gao T."/>
            <person name="Zhang H."/>
        </authorList>
    </citation>
    <scope>NUCLEOTIDE SEQUENCE</scope>
    <source>
        <strain evidence="12">G02</strain>
    </source>
</reference>
<proteinExistence type="predicted"/>
<sequence>MENGFGDYMVLISNSLSCVFIALQLLHVKRDADALPMVSVIMLIVLTLGHLVPLLLNFEALHDEPQQCECLLGNDGWLEVNEQQYGGRSLVPRRFRQRSTYEKVPVASA</sequence>